<dbReference type="AlphaFoldDB" id="A0A1Q9YNS1"/>
<name>A0A1Q9YNS1_9FIRM</name>
<dbReference type="EMBL" id="MPJZ01000004">
    <property type="protein sequence ID" value="OLU47433.1"/>
    <property type="molecule type" value="Genomic_DNA"/>
</dbReference>
<comment type="caution">
    <text evidence="1">The sequence shown here is derived from an EMBL/GenBank/DDBJ whole genome shotgun (WGS) entry which is preliminary data.</text>
</comment>
<dbReference type="RefSeq" id="WP_075884462.1">
    <property type="nucleotide sequence ID" value="NZ_CAORWK010000003.1"/>
</dbReference>
<dbReference type="Pfam" id="PF11687">
    <property type="entry name" value="DUF3284"/>
    <property type="match status" value="1"/>
</dbReference>
<dbReference type="InterPro" id="IPR021701">
    <property type="entry name" value="DUF3284"/>
</dbReference>
<evidence type="ECO:0000313" key="1">
    <source>
        <dbReference type="EMBL" id="OLU47433.1"/>
    </source>
</evidence>
<gene>
    <name evidence="1" type="ORF">BO223_00225</name>
</gene>
<proteinExistence type="predicted"/>
<organism evidence="1 2">
    <name type="scientific">Faecalibaculum rodentium</name>
    <dbReference type="NCBI Taxonomy" id="1702221"/>
    <lineage>
        <taxon>Bacteria</taxon>
        <taxon>Bacillati</taxon>
        <taxon>Bacillota</taxon>
        <taxon>Erysipelotrichia</taxon>
        <taxon>Erysipelotrichales</taxon>
        <taxon>Erysipelotrichaceae</taxon>
        <taxon>Faecalibaculum</taxon>
    </lineage>
</organism>
<dbReference type="Proteomes" id="UP000186758">
    <property type="component" value="Unassembled WGS sequence"/>
</dbReference>
<accession>A0A1Q9YNS1</accession>
<protein>
    <recommendedName>
        <fullName evidence="3">DUF3284 domain-containing protein</fullName>
    </recommendedName>
</protein>
<reference evidence="1 2" key="1">
    <citation type="submission" date="2016-11" db="EMBL/GenBank/DDBJ databases">
        <title>Description of two novel members of the family Erysipelotrichaceae: Ileibacterium lipovorans gen. nov., sp. nov. and Dubosiella newyorkensis, gen. nov., sp. nov.</title>
        <authorList>
            <person name="Cox L.M."/>
            <person name="Sohn J."/>
            <person name="Tyrrell K.L."/>
            <person name="Citron D.M."/>
            <person name="Lawson P.A."/>
            <person name="Patel N.B."/>
            <person name="Iizumi T."/>
            <person name="Perez-Perez G.I."/>
            <person name="Goldstein E.J."/>
            <person name="Blaser M.J."/>
        </authorList>
    </citation>
    <scope>NUCLEOTIDE SEQUENCE [LARGE SCALE GENOMIC DNA]</scope>
    <source>
        <strain evidence="1 2">NYU-BL-K8</strain>
    </source>
</reference>
<evidence type="ECO:0000313" key="2">
    <source>
        <dbReference type="Proteomes" id="UP000186758"/>
    </source>
</evidence>
<evidence type="ECO:0008006" key="3">
    <source>
        <dbReference type="Google" id="ProtNLM"/>
    </source>
</evidence>
<sequence>MKAARHIRCSPGKMDAFIQTLADQDAGQPACAGLRYEKQLTGMNGRPQKTAVTIEALESGHYRVRFDSSREILTMDWRWKETAPGQLELTYEETGGNEQGLSKWNQKLAGLLFGLSAKKQLNMRLDLFEKQLEEYQWQD</sequence>